<evidence type="ECO:0000313" key="2">
    <source>
        <dbReference type="EMBL" id="MEU3553473.1"/>
    </source>
</evidence>
<accession>A0ABV2YCM4</accession>
<evidence type="ECO:0000313" key="3">
    <source>
        <dbReference type="Proteomes" id="UP001550850"/>
    </source>
</evidence>
<evidence type="ECO:0000256" key="1">
    <source>
        <dbReference type="SAM" id="MobiDB-lite"/>
    </source>
</evidence>
<dbReference type="Proteomes" id="UP001550850">
    <property type="component" value="Unassembled WGS sequence"/>
</dbReference>
<organism evidence="2 3">
    <name type="scientific">Streptomyces fragilis</name>
    <dbReference type="NCBI Taxonomy" id="67301"/>
    <lineage>
        <taxon>Bacteria</taxon>
        <taxon>Bacillati</taxon>
        <taxon>Actinomycetota</taxon>
        <taxon>Actinomycetes</taxon>
        <taxon>Kitasatosporales</taxon>
        <taxon>Streptomycetaceae</taxon>
        <taxon>Streptomyces</taxon>
    </lineage>
</organism>
<dbReference type="RefSeq" id="WP_108951713.1">
    <property type="nucleotide sequence ID" value="NZ_BEVZ01000001.1"/>
</dbReference>
<reference evidence="2 3" key="1">
    <citation type="submission" date="2024-06" db="EMBL/GenBank/DDBJ databases">
        <title>The Natural Products Discovery Center: Release of the First 8490 Sequenced Strains for Exploring Actinobacteria Biosynthetic Diversity.</title>
        <authorList>
            <person name="Kalkreuter E."/>
            <person name="Kautsar S.A."/>
            <person name="Yang D."/>
            <person name="Bader C.D."/>
            <person name="Teijaro C.N."/>
            <person name="Fluegel L."/>
            <person name="Davis C.M."/>
            <person name="Simpson J.R."/>
            <person name="Lauterbach L."/>
            <person name="Steele A.D."/>
            <person name="Gui C."/>
            <person name="Meng S."/>
            <person name="Li G."/>
            <person name="Viehrig K."/>
            <person name="Ye F."/>
            <person name="Su P."/>
            <person name="Kiefer A.F."/>
            <person name="Nichols A."/>
            <person name="Cepeda A.J."/>
            <person name="Yan W."/>
            <person name="Fan B."/>
            <person name="Jiang Y."/>
            <person name="Adhikari A."/>
            <person name="Zheng C.-J."/>
            <person name="Schuster L."/>
            <person name="Cowan T.M."/>
            <person name="Smanski M.J."/>
            <person name="Chevrette M.G."/>
            <person name="De Carvalho L.P.S."/>
            <person name="Shen B."/>
        </authorList>
    </citation>
    <scope>NUCLEOTIDE SEQUENCE [LARGE SCALE GENOMIC DNA]</scope>
    <source>
        <strain evidence="2 3">NPDC038104</strain>
    </source>
</reference>
<gene>
    <name evidence="2" type="ORF">AB0E65_04430</name>
</gene>
<feature type="region of interest" description="Disordered" evidence="1">
    <location>
        <begin position="61"/>
        <end position="190"/>
    </location>
</feature>
<protein>
    <submittedName>
        <fullName evidence="2">Uncharacterized protein</fullName>
    </submittedName>
</protein>
<name>A0ABV2YCM4_9ACTN</name>
<comment type="caution">
    <text evidence="2">The sequence shown here is derived from an EMBL/GenBank/DDBJ whole genome shotgun (WGS) entry which is preliminary data.</text>
</comment>
<keyword evidence="3" id="KW-1185">Reference proteome</keyword>
<dbReference type="EMBL" id="JBEZUR010000004">
    <property type="protein sequence ID" value="MEU3553473.1"/>
    <property type="molecule type" value="Genomic_DNA"/>
</dbReference>
<proteinExistence type="predicted"/>
<sequence length="190" mass="20572">MGCSHATGCPLFPLLRESLRGWRDYYCDSNDQWRGCARYKMSLTGERVPISLLPNGAQARHFEDAGDAGGTCAPASGQAPPQAVRREPWSPQDAYGEPQGAYPYREPQGAYGTQPPSGRPPAPSGLRVAAPESVTPWATETPSVPLTLGRPSPSPHTARHHAPPAQQAPRASRPKRGLWARLTDWMSRPA</sequence>